<evidence type="ECO:0000259" key="5">
    <source>
        <dbReference type="PROSITE" id="PS51554"/>
    </source>
</evidence>
<protein>
    <submittedName>
        <fullName evidence="6">4-hydroxyphenylacetate decarboxylase large subunit</fullName>
        <ecNumber evidence="6">4.1.1.83</ecNumber>
    </submittedName>
</protein>
<feature type="domain" description="Glycine radical" evidence="4">
    <location>
        <begin position="778"/>
        <end position="898"/>
    </location>
</feature>
<evidence type="ECO:0000256" key="3">
    <source>
        <dbReference type="PROSITE-ProRule" id="PRU00493"/>
    </source>
</evidence>
<dbReference type="EC" id="4.1.1.83" evidence="6"/>
<dbReference type="EMBL" id="CP048649">
    <property type="protein sequence ID" value="QIB70486.1"/>
    <property type="molecule type" value="Genomic_DNA"/>
</dbReference>
<dbReference type="PROSITE" id="PS51554">
    <property type="entry name" value="PFL"/>
    <property type="match status" value="1"/>
</dbReference>
<keyword evidence="7" id="KW-1185">Reference proteome</keyword>
<dbReference type="Proteomes" id="UP000466848">
    <property type="component" value="Chromosome"/>
</dbReference>
<gene>
    <name evidence="6" type="primary">hpdB</name>
    <name evidence="6" type="ORF">Ami103574_14830</name>
</gene>
<evidence type="ECO:0000259" key="4">
    <source>
        <dbReference type="PROSITE" id="PS51149"/>
    </source>
</evidence>
<feature type="domain" description="PFL" evidence="5">
    <location>
        <begin position="35"/>
        <end position="770"/>
    </location>
</feature>
<keyword evidence="2 6" id="KW-0456">Lyase</keyword>
<accession>A0A858C1M9</accession>
<dbReference type="NCBIfam" id="NF033715">
    <property type="entry name" value="glycyl_HPDL_Lrg"/>
    <property type="match status" value="1"/>
</dbReference>
<dbReference type="AlphaFoldDB" id="A0A858C1M9"/>
<dbReference type="PANTHER" id="PTHR43641">
    <property type="entry name" value="FORMATE ACETYLTRANSFERASE 3-RELATED"/>
    <property type="match status" value="1"/>
</dbReference>
<dbReference type="Pfam" id="PF02901">
    <property type="entry name" value="PFL-like"/>
    <property type="match status" value="1"/>
</dbReference>
<dbReference type="SUPFAM" id="SSF51998">
    <property type="entry name" value="PFL-like glycyl radical enzymes"/>
    <property type="match status" value="1"/>
</dbReference>
<dbReference type="RefSeq" id="WP_163067723.1">
    <property type="nucleotide sequence ID" value="NZ_CP048649.1"/>
</dbReference>
<dbReference type="Pfam" id="PF01228">
    <property type="entry name" value="Gly_radical"/>
    <property type="match status" value="1"/>
</dbReference>
<evidence type="ECO:0000256" key="2">
    <source>
        <dbReference type="ARBA" id="ARBA00023239"/>
    </source>
</evidence>
<name>A0A858C1M9_9FIRM</name>
<dbReference type="InterPro" id="IPR004184">
    <property type="entry name" value="PFL_dom"/>
</dbReference>
<dbReference type="InterPro" id="IPR001150">
    <property type="entry name" value="Gly_radical"/>
</dbReference>
<keyword evidence="1 3" id="KW-0556">Organic radical</keyword>
<feature type="modified residue" description="Glycine radical" evidence="3">
    <location>
        <position position="873"/>
    </location>
</feature>
<dbReference type="KEGG" id="abut:Ami103574_14830"/>
<evidence type="ECO:0000313" key="6">
    <source>
        <dbReference type="EMBL" id="QIB70486.1"/>
    </source>
</evidence>
<sequence length="898" mass="100745">MKTQEIKLKEILKQRGIDMRDIDSQLEGNIPEAKESSQRLMETYYTLKVSADMEAAYWYNRTWWENDGDLIEVRRAKAVAACLSHMTPTIQPYEKLVMNKTKYVRGGFPFPWTTASFFNAQAEALMAEVDAPAESEADAVSVVGAGGGNVTESYGDVISIAKKFGMRKEDIPVLVKTSRPWAGISVEELSDKYSKMTPGYEQYRQIMDSVICMFDSFAITQGREVINYYLPLQYGFDRIIELCDEKISELMGEAGDDGDFGMSKAYYYVAMKEITKGLSTWCDNYSKQAKYLASIEKEEELRINYEKIAEVMHHVAHKKPDSFWEAIQMTLCCHLGVTNEDAMSGLSIGRLGQILQPYYDKDIREGIMNDEEIIELLELYRIKITCIECFASAGVSGGVLSGNTFNNLSLGGLNYDGLTAVTPLEYLIVEAGMRNRTPQPTLSVLFDEKTPEDFLMKTAACTKLGLGYPAWMNNQVGINFMLSNYGPEGMDLHDARAWCLGGCLESAPGCFQPLDYDGKVTMIPGGASPSCSTGIHFIALPKILELVLTNGLDKRTGKQVYPPHNLKLDSYETVIKQWKRYLERTTDVLNRCNNIQMDIWRKHAMPVVNSLLKPDCFAKGRHMGTLGARYNASANFESCGTITLINSLSALKKIVFDDRQFTVGEMTEALLDNFGFKTAYDTGVFSPDFRESTENSEKYEEIFAASLNAPKYGNADPYADAILKNYENYMYNMLRTFKSYYGKPLYLCQISVSTHGPQGFITLATADGRLAGTTYADGSLSAAAGTDKNGLYAIFESATVYDHSLHQNSQMNLKLHPSAVKGMNGTRKLLDVIRAYMRKGGFHVQFNVVDSNTLRNAQSTPEKYRDLMVRVAGFTQYWCEIGKPIQDEVIFRTQYEEA</sequence>
<reference evidence="6 7" key="1">
    <citation type="submission" date="2020-02" db="EMBL/GenBank/DDBJ databases">
        <authorList>
            <person name="Kim Y.B."/>
            <person name="Roh S.W."/>
        </authorList>
    </citation>
    <scope>NUCLEOTIDE SEQUENCE [LARGE SCALE GENOMIC DNA]</scope>
    <source>
        <strain evidence="6 7">DSM 103574</strain>
    </source>
</reference>
<organism evidence="6 7">
    <name type="scientific">Aminipila butyrica</name>
    <dbReference type="NCBI Taxonomy" id="433296"/>
    <lineage>
        <taxon>Bacteria</taxon>
        <taxon>Bacillati</taxon>
        <taxon>Bacillota</taxon>
        <taxon>Clostridia</taxon>
        <taxon>Peptostreptococcales</taxon>
        <taxon>Anaerovoracaceae</taxon>
        <taxon>Aminipila</taxon>
    </lineage>
</organism>
<proteinExistence type="predicted"/>
<dbReference type="GO" id="GO:0043722">
    <property type="term" value="F:4-hydroxyphenylacetate decarboxylase activity"/>
    <property type="evidence" value="ECO:0007669"/>
    <property type="project" value="UniProtKB-EC"/>
</dbReference>
<evidence type="ECO:0000313" key="7">
    <source>
        <dbReference type="Proteomes" id="UP000466848"/>
    </source>
</evidence>
<dbReference type="Gene3D" id="3.20.70.20">
    <property type="match status" value="1"/>
</dbReference>
<dbReference type="PROSITE" id="PS51149">
    <property type="entry name" value="GLY_RADICAL_2"/>
    <property type="match status" value="1"/>
</dbReference>
<evidence type="ECO:0000256" key="1">
    <source>
        <dbReference type="ARBA" id="ARBA00022818"/>
    </source>
</evidence>
<dbReference type="GO" id="GO:0005829">
    <property type="term" value="C:cytosol"/>
    <property type="evidence" value="ECO:0007669"/>
    <property type="project" value="TreeGrafter"/>
</dbReference>
<dbReference type="PANTHER" id="PTHR43641:SF2">
    <property type="entry name" value="DEHYDRATASE YBIW-RELATED"/>
    <property type="match status" value="1"/>
</dbReference>
<dbReference type="InterPro" id="IPR051215">
    <property type="entry name" value="GRE"/>
</dbReference>